<accession>A0A1H0RGT7</accession>
<organism evidence="1 2">
    <name type="scientific">Paracidovorax cattleyae</name>
    <dbReference type="NCBI Taxonomy" id="80868"/>
    <lineage>
        <taxon>Bacteria</taxon>
        <taxon>Pseudomonadati</taxon>
        <taxon>Pseudomonadota</taxon>
        <taxon>Betaproteobacteria</taxon>
        <taxon>Burkholderiales</taxon>
        <taxon>Comamonadaceae</taxon>
        <taxon>Paracidovorax</taxon>
    </lineage>
</organism>
<protein>
    <submittedName>
        <fullName evidence="1">Uncharacterized protein</fullName>
    </submittedName>
</protein>
<name>A0A1H0RGT7_9BURK</name>
<evidence type="ECO:0000313" key="2">
    <source>
        <dbReference type="Proteomes" id="UP000199317"/>
    </source>
</evidence>
<proteinExistence type="predicted"/>
<keyword evidence="2" id="KW-1185">Reference proteome</keyword>
<dbReference type="Proteomes" id="UP000199317">
    <property type="component" value="Unassembled WGS sequence"/>
</dbReference>
<dbReference type="AlphaFoldDB" id="A0A1H0RGT7"/>
<reference evidence="2" key="1">
    <citation type="submission" date="2016-10" db="EMBL/GenBank/DDBJ databases">
        <authorList>
            <person name="Varghese N."/>
            <person name="Submissions S."/>
        </authorList>
    </citation>
    <scope>NUCLEOTIDE SEQUENCE [LARGE SCALE GENOMIC DNA]</scope>
    <source>
        <strain evidence="2">DSM 17101</strain>
    </source>
</reference>
<dbReference type="EMBL" id="FNJL01000010">
    <property type="protein sequence ID" value="SDP28635.1"/>
    <property type="molecule type" value="Genomic_DNA"/>
</dbReference>
<evidence type="ECO:0000313" key="1">
    <source>
        <dbReference type="EMBL" id="SDP28635.1"/>
    </source>
</evidence>
<gene>
    <name evidence="1" type="ORF">SAMN04489708_11055</name>
</gene>
<sequence length="63" mass="7103">MTCATCIHWALRQHREMAKQGMAACSLGKAWTFFPPQHACAKHTPAPANIQADRERWLQKGGR</sequence>